<dbReference type="Proteomes" id="UP000007952">
    <property type="component" value="Chromosome"/>
</dbReference>
<keyword evidence="1" id="KW-0812">Transmembrane</keyword>
<dbReference type="HOGENOM" id="CLU_098620_0_0_14"/>
<reference evidence="2 3" key="1">
    <citation type="journal article" date="2011" name="J. Bacteriol.">
        <title>Complete genome sequences of two hemotropic Mycoplasmas, Mycoplasma haemofelis strain Ohio2 and Mycoplasma suis strain Illinois.</title>
        <authorList>
            <person name="Messick J.B."/>
            <person name="Santos A.P."/>
            <person name="Guimaraes A.M."/>
        </authorList>
    </citation>
    <scope>NUCLEOTIDE SEQUENCE [LARGE SCALE GENOMIC DNA]</scope>
    <source>
        <strain evidence="2 3">Ohio2</strain>
    </source>
</reference>
<evidence type="ECO:0000256" key="1">
    <source>
        <dbReference type="SAM" id="Phobius"/>
    </source>
</evidence>
<feature type="transmembrane region" description="Helical" evidence="1">
    <location>
        <begin position="14"/>
        <end position="36"/>
    </location>
</feature>
<accession>F6FG48</accession>
<proteinExistence type="predicted"/>
<dbReference type="STRING" id="859194.MHF_1310"/>
<dbReference type="KEGG" id="mhf:MHF_1310"/>
<protein>
    <submittedName>
        <fullName evidence="2">Uncharacterized protein</fullName>
    </submittedName>
</protein>
<dbReference type="AlphaFoldDB" id="F6FG48"/>
<gene>
    <name evidence="2" type="ordered locus">MHF_1310</name>
</gene>
<evidence type="ECO:0000313" key="3">
    <source>
        <dbReference type="Proteomes" id="UP000007952"/>
    </source>
</evidence>
<keyword evidence="1" id="KW-0472">Membrane</keyword>
<sequence>MHSRCCSDLLVYEVVLTISLLVGGTTATAAGGVFVAREFSQREKKSISDFLSEDRSKRLIDDSEVWDAAWKEYKKSGEDVWKLGSEASVPNSLKTTCKDKLNSKISGIDSKEYKDFLNYCTRDTLVSDLIKDSGKKLLVKGNGNESHWVAVWTAYVDDSRNKGRTKGNDIWRLNDWDSKNVQKNSAPSTFMAECESNSKKPFFDVRGALYLDTLKFCTQN</sequence>
<evidence type="ECO:0000313" key="2">
    <source>
        <dbReference type="EMBL" id="AEG73546.1"/>
    </source>
</evidence>
<keyword evidence="1" id="KW-1133">Transmembrane helix</keyword>
<name>F6FG48_MYCHI</name>
<organism evidence="2 3">
    <name type="scientific">Mycoplasma haemofelis (strain Ohio2)</name>
    <dbReference type="NCBI Taxonomy" id="859194"/>
    <lineage>
        <taxon>Bacteria</taxon>
        <taxon>Bacillati</taxon>
        <taxon>Mycoplasmatota</taxon>
        <taxon>Mollicutes</taxon>
        <taxon>Mycoplasmataceae</taxon>
        <taxon>Mycoplasma</taxon>
    </lineage>
</organism>
<dbReference type="EMBL" id="CP002808">
    <property type="protein sequence ID" value="AEG73546.1"/>
    <property type="molecule type" value="Genomic_DNA"/>
</dbReference>
<reference key="2">
    <citation type="submission" date="2011-05" db="EMBL/GenBank/DDBJ databases">
        <title>The Genome of Mycoplasma haemofelis Strain Ohio2, a pathogenic hemoplasma of the cat.</title>
        <authorList>
            <person name="Santos A.P."/>
            <person name="Guimaraes A.M.S."/>
            <person name="SanMiguel P.J."/>
            <person name="Martin S.W."/>
            <person name="Messick J.B."/>
        </authorList>
    </citation>
    <scope>NUCLEOTIDE SEQUENCE</scope>
    <source>
        <strain>Ohio2</strain>
    </source>
</reference>